<sequence>MSDYDEDTAFLGQTGPFFWTTFFLLNTVFVSTGFNGLYMVFIGATPNHHCLIPDFNLTEEWTNAIIPFTLVNGEEVKSQCSRYSLDVVRNMSAEGLIPGRDVNLTDLVQEGCLDGWNYSKDIYQSNIVTEWDLVCDDQWKVPFASSTLFVGYLFGSLISGHVSDRFGRKKVVFISLVAQSVAVMLQSFSHSWQMFCVMFLFVGASQISLYISAFVLGTEVLSKTMRILFTTLGAFLFYCIGFIPESPRWLITQGRVEEAEAIVREAARKNKIEAPAVIFKESEASAQFKKYTMLDILKSKKIRSITLMCLILWMAINIGYFGLSLNTSNLSGNPFMNCFLSATTEVPAYVVSTVLLKKCPRRALLSSFLVIGGGVLLLIQFIPEDLQYVALALEMTGKFGFTMAFSIVYIYTAEVYPTVLRNVGMGMCSSAARIGSITAPYVIYLGSYNKALPYILMGSLTIASSVVNIFLPETLNRDLPETVEQMQECQGLCNGMKKRKYLEDEGRKNLPIQREVRQDLQAP</sequence>
<evidence type="ECO:0000256" key="2">
    <source>
        <dbReference type="ARBA" id="ARBA00022692"/>
    </source>
</evidence>
<feature type="transmembrane region" description="Helical" evidence="5">
    <location>
        <begin position="302"/>
        <end position="322"/>
    </location>
</feature>
<name>A0A6P8TVB5_GYMAC</name>
<dbReference type="Pfam" id="PF00083">
    <property type="entry name" value="Sugar_tr"/>
    <property type="match status" value="1"/>
</dbReference>
<dbReference type="SUPFAM" id="SSF103473">
    <property type="entry name" value="MFS general substrate transporter"/>
    <property type="match status" value="1"/>
</dbReference>
<keyword evidence="4 5" id="KW-0472">Membrane</keyword>
<dbReference type="AlphaFoldDB" id="A0A6P8TVB5"/>
<dbReference type="CTD" id="6584"/>
<dbReference type="PANTHER" id="PTHR24064">
    <property type="entry name" value="SOLUTE CARRIER FAMILY 22 MEMBER"/>
    <property type="match status" value="1"/>
</dbReference>
<feature type="transmembrane region" description="Helical" evidence="5">
    <location>
        <begin position="195"/>
        <end position="218"/>
    </location>
</feature>
<evidence type="ECO:0000256" key="5">
    <source>
        <dbReference type="SAM" id="Phobius"/>
    </source>
</evidence>
<protein>
    <submittedName>
        <fullName evidence="8">Solute carrier family 22 member 5 isoform X2</fullName>
    </submittedName>
</protein>
<keyword evidence="7" id="KW-1185">Reference proteome</keyword>
<keyword evidence="3 5" id="KW-1133">Transmembrane helix</keyword>
<organism evidence="7 8">
    <name type="scientific">Gymnodraco acuticeps</name>
    <name type="common">Antarctic dragonfish</name>
    <dbReference type="NCBI Taxonomy" id="8218"/>
    <lineage>
        <taxon>Eukaryota</taxon>
        <taxon>Metazoa</taxon>
        <taxon>Chordata</taxon>
        <taxon>Craniata</taxon>
        <taxon>Vertebrata</taxon>
        <taxon>Euteleostomi</taxon>
        <taxon>Actinopterygii</taxon>
        <taxon>Neopterygii</taxon>
        <taxon>Teleostei</taxon>
        <taxon>Neoteleostei</taxon>
        <taxon>Acanthomorphata</taxon>
        <taxon>Eupercaria</taxon>
        <taxon>Perciformes</taxon>
        <taxon>Notothenioidei</taxon>
        <taxon>Bathydraconidae</taxon>
        <taxon>Gymnodraco</taxon>
    </lineage>
</organism>
<evidence type="ECO:0000259" key="6">
    <source>
        <dbReference type="PROSITE" id="PS50850"/>
    </source>
</evidence>
<dbReference type="Pfam" id="PF07690">
    <property type="entry name" value="MFS_1"/>
    <property type="match status" value="1"/>
</dbReference>
<dbReference type="InterPro" id="IPR036259">
    <property type="entry name" value="MFS_trans_sf"/>
</dbReference>
<dbReference type="RefSeq" id="XP_034062385.1">
    <property type="nucleotide sequence ID" value="XM_034206494.1"/>
</dbReference>
<feature type="domain" description="Major facilitator superfamily (MFS) profile" evidence="6">
    <location>
        <begin position="87"/>
        <end position="476"/>
    </location>
</feature>
<accession>A0A6P8TVB5</accession>
<reference evidence="8" key="1">
    <citation type="submission" date="2025-08" db="UniProtKB">
        <authorList>
            <consortium name="RefSeq"/>
        </authorList>
    </citation>
    <scope>IDENTIFICATION</scope>
</reference>
<dbReference type="Proteomes" id="UP000515161">
    <property type="component" value="Unplaced"/>
</dbReference>
<comment type="subcellular location">
    <subcellularLocation>
        <location evidence="1">Membrane</location>
        <topology evidence="1">Multi-pass membrane protein</topology>
    </subcellularLocation>
</comment>
<evidence type="ECO:0000256" key="1">
    <source>
        <dbReference type="ARBA" id="ARBA00004141"/>
    </source>
</evidence>
<feature type="transmembrane region" description="Helical" evidence="5">
    <location>
        <begin position="224"/>
        <end position="243"/>
    </location>
</feature>
<evidence type="ECO:0000313" key="7">
    <source>
        <dbReference type="Proteomes" id="UP000515161"/>
    </source>
</evidence>
<gene>
    <name evidence="8" type="primary">slc22a5</name>
</gene>
<dbReference type="InterPro" id="IPR011701">
    <property type="entry name" value="MFS"/>
</dbReference>
<dbReference type="InterPro" id="IPR005828">
    <property type="entry name" value="MFS_sugar_transport-like"/>
</dbReference>
<dbReference type="GO" id="GO:0016020">
    <property type="term" value="C:membrane"/>
    <property type="evidence" value="ECO:0007669"/>
    <property type="project" value="UniProtKB-SubCell"/>
</dbReference>
<dbReference type="GeneID" id="117540066"/>
<feature type="transmembrane region" description="Helical" evidence="5">
    <location>
        <begin position="334"/>
        <end position="356"/>
    </location>
</feature>
<dbReference type="GO" id="GO:0022857">
    <property type="term" value="F:transmembrane transporter activity"/>
    <property type="evidence" value="ECO:0007669"/>
    <property type="project" value="InterPro"/>
</dbReference>
<evidence type="ECO:0000313" key="8">
    <source>
        <dbReference type="RefSeq" id="XP_034062385.1"/>
    </source>
</evidence>
<evidence type="ECO:0000256" key="4">
    <source>
        <dbReference type="ARBA" id="ARBA00023136"/>
    </source>
</evidence>
<feature type="transmembrane region" description="Helical" evidence="5">
    <location>
        <begin position="17"/>
        <end position="41"/>
    </location>
</feature>
<dbReference type="PROSITE" id="PS50850">
    <property type="entry name" value="MFS"/>
    <property type="match status" value="1"/>
</dbReference>
<dbReference type="Gene3D" id="1.20.1250.20">
    <property type="entry name" value="MFS general substrate transporter like domains"/>
    <property type="match status" value="1"/>
</dbReference>
<dbReference type="InterPro" id="IPR020846">
    <property type="entry name" value="MFS_dom"/>
</dbReference>
<proteinExistence type="predicted"/>
<feature type="transmembrane region" description="Helical" evidence="5">
    <location>
        <begin position="363"/>
        <end position="382"/>
    </location>
</feature>
<evidence type="ECO:0000256" key="3">
    <source>
        <dbReference type="ARBA" id="ARBA00022989"/>
    </source>
</evidence>
<keyword evidence="2 5" id="KW-0812">Transmembrane</keyword>